<organism evidence="2 3">
    <name type="scientific">Jiella endophytica</name>
    <dbReference type="NCBI Taxonomy" id="2558362"/>
    <lineage>
        <taxon>Bacteria</taxon>
        <taxon>Pseudomonadati</taxon>
        <taxon>Pseudomonadota</taxon>
        <taxon>Alphaproteobacteria</taxon>
        <taxon>Hyphomicrobiales</taxon>
        <taxon>Aurantimonadaceae</taxon>
        <taxon>Jiella</taxon>
    </lineage>
</organism>
<keyword evidence="2" id="KW-0378">Hydrolase</keyword>
<dbReference type="AlphaFoldDB" id="A0A4Y8RGM5"/>
<name>A0A4Y8RGM5_9HYPH</name>
<dbReference type="OrthoDB" id="9801227at2"/>
<gene>
    <name evidence="2" type="ORF">E3C22_14520</name>
</gene>
<keyword evidence="3" id="KW-1185">Reference proteome</keyword>
<dbReference type="InterPro" id="IPR011051">
    <property type="entry name" value="RmlC_Cupin_sf"/>
</dbReference>
<dbReference type="SUPFAM" id="SSF51182">
    <property type="entry name" value="RmlC-like cupins"/>
    <property type="match status" value="1"/>
</dbReference>
<reference evidence="2 3" key="1">
    <citation type="submission" date="2019-03" db="EMBL/GenBank/DDBJ databases">
        <title>Jiella endophytica sp. nov., a novel endophytic bacterium isolated from root of Ficus microcarpa Linn. f.</title>
        <authorList>
            <person name="Tuo L."/>
        </authorList>
    </citation>
    <scope>NUCLEOTIDE SEQUENCE [LARGE SCALE GENOMIC DNA]</scope>
    <source>
        <strain evidence="2 3">CBS5Q-3</strain>
    </source>
</reference>
<accession>A0A4Y8RGM5</accession>
<dbReference type="Gene3D" id="2.60.120.10">
    <property type="entry name" value="Jelly Rolls"/>
    <property type="match status" value="1"/>
</dbReference>
<evidence type="ECO:0000259" key="1">
    <source>
        <dbReference type="Pfam" id="PF12973"/>
    </source>
</evidence>
<evidence type="ECO:0000313" key="2">
    <source>
        <dbReference type="EMBL" id="TFF21879.1"/>
    </source>
</evidence>
<dbReference type="RefSeq" id="WP_134762763.1">
    <property type="nucleotide sequence ID" value="NZ_SOZD01000004.1"/>
</dbReference>
<evidence type="ECO:0000313" key="3">
    <source>
        <dbReference type="Proteomes" id="UP000298179"/>
    </source>
</evidence>
<dbReference type="Proteomes" id="UP000298179">
    <property type="component" value="Unassembled WGS sequence"/>
</dbReference>
<dbReference type="InterPro" id="IPR025979">
    <property type="entry name" value="ChrR-like_cupin_dom"/>
</dbReference>
<dbReference type="InterPro" id="IPR014710">
    <property type="entry name" value="RmlC-like_jellyroll"/>
</dbReference>
<dbReference type="EMBL" id="SOZD01000004">
    <property type="protein sequence ID" value="TFF21879.1"/>
    <property type="molecule type" value="Genomic_DNA"/>
</dbReference>
<sequence>MPAVFPGLLGLDLAAATFEPFRDGVEIARLSGRTGQGETGPGETALLRYAPGASVPMHEHTGLETIVVLSGSQADDDGLYRAGDVVLNAAGSRHRVWSEEGCLVLITWAAPVRILEAGE</sequence>
<dbReference type="Pfam" id="PF12973">
    <property type="entry name" value="Cupin_7"/>
    <property type="match status" value="1"/>
</dbReference>
<protein>
    <submittedName>
        <fullName evidence="2">Allophanate hydrolase</fullName>
    </submittedName>
</protein>
<feature type="domain" description="ChrR-like cupin" evidence="1">
    <location>
        <begin position="12"/>
        <end position="106"/>
    </location>
</feature>
<dbReference type="GO" id="GO:0016787">
    <property type="term" value="F:hydrolase activity"/>
    <property type="evidence" value="ECO:0007669"/>
    <property type="project" value="UniProtKB-KW"/>
</dbReference>
<proteinExistence type="predicted"/>
<comment type="caution">
    <text evidence="2">The sequence shown here is derived from an EMBL/GenBank/DDBJ whole genome shotgun (WGS) entry which is preliminary data.</text>
</comment>